<name>A0A8S2XZZ8_9BILA</name>
<dbReference type="Proteomes" id="UP000682733">
    <property type="component" value="Unassembled WGS sequence"/>
</dbReference>
<evidence type="ECO:0000313" key="1">
    <source>
        <dbReference type="EMBL" id="CAF4524420.1"/>
    </source>
</evidence>
<dbReference type="AlphaFoldDB" id="A0A8S2XZZ8"/>
<proteinExistence type="predicted"/>
<gene>
    <name evidence="1" type="ORF">TMI583_LOCUS48843</name>
</gene>
<feature type="non-terminal residue" evidence="1">
    <location>
        <position position="154"/>
    </location>
</feature>
<feature type="non-terminal residue" evidence="1">
    <location>
        <position position="1"/>
    </location>
</feature>
<reference evidence="1" key="1">
    <citation type="submission" date="2021-02" db="EMBL/GenBank/DDBJ databases">
        <authorList>
            <person name="Nowell W R."/>
        </authorList>
    </citation>
    <scope>NUCLEOTIDE SEQUENCE</scope>
</reference>
<accession>A0A8S2XZZ8</accession>
<comment type="caution">
    <text evidence="1">The sequence shown here is derived from an EMBL/GenBank/DDBJ whole genome shotgun (WGS) entry which is preliminary data.</text>
</comment>
<organism evidence="1 2">
    <name type="scientific">Didymodactylos carnosus</name>
    <dbReference type="NCBI Taxonomy" id="1234261"/>
    <lineage>
        <taxon>Eukaryota</taxon>
        <taxon>Metazoa</taxon>
        <taxon>Spiralia</taxon>
        <taxon>Gnathifera</taxon>
        <taxon>Rotifera</taxon>
        <taxon>Eurotatoria</taxon>
        <taxon>Bdelloidea</taxon>
        <taxon>Philodinida</taxon>
        <taxon>Philodinidae</taxon>
        <taxon>Didymodactylos</taxon>
    </lineage>
</organism>
<protein>
    <submittedName>
        <fullName evidence="1">Uncharacterized protein</fullName>
    </submittedName>
</protein>
<sequence length="154" mass="17800">DTLCEQGDGQQSAENVRKSRCYNEQGPVDIIYGECSCFERDILLTEISQKENIIGQRMSDNSISSVIIDEVDTVEQLHRNTIDDDLIQLASDMILEQIDNRSIDVPEYDSNHCDYINMKLFIKRRISTWIKSVFHVREHITGLRNFQMRLESGG</sequence>
<evidence type="ECO:0000313" key="2">
    <source>
        <dbReference type="Proteomes" id="UP000682733"/>
    </source>
</evidence>
<dbReference type="EMBL" id="CAJOBA010102245">
    <property type="protein sequence ID" value="CAF4524420.1"/>
    <property type="molecule type" value="Genomic_DNA"/>
</dbReference>